<dbReference type="AlphaFoldDB" id="A0A9X3TXV1"/>
<name>A0A9X3TXV1_9PROT</name>
<feature type="transmembrane region" description="Helical" evidence="1">
    <location>
        <begin position="94"/>
        <end position="112"/>
    </location>
</feature>
<dbReference type="Proteomes" id="UP001141619">
    <property type="component" value="Unassembled WGS sequence"/>
</dbReference>
<dbReference type="InterPro" id="IPR006860">
    <property type="entry name" value="FecR"/>
</dbReference>
<evidence type="ECO:0000259" key="2">
    <source>
        <dbReference type="Pfam" id="PF04773"/>
    </source>
</evidence>
<dbReference type="Pfam" id="PF16220">
    <property type="entry name" value="DUF4880"/>
    <property type="match status" value="1"/>
</dbReference>
<sequence>METDAQTLRMRRKAAYWVTLLEADTPDEGDHLRFEDWLALDPRHKQAYDEIAAIWRTSRELTDLAALEVPDMAGRGGLKSFPGKLFRQGQQRRIGLGLSALAIGLTLILSSLPQSLDGARYVTKTAEVRQLTLADGSRVTLGPKSRLEVTFKADRRQLSLTGGEAYFVVAKDAARPMHLQIDGVEIRVVGTEFNIHEGPAGVTVEVVEGVVEVHVADADKAGKRDAETKIRLYAGQKIIAPSTDRFDPQDITSADYPGSWRSGRLIYENTALAEVLADMNRYSESVIMVGSPELAKRPVFASFKTDQIDQMIARLEGQLSLVADRTTPGRIILRARPSA</sequence>
<dbReference type="GO" id="GO:0016989">
    <property type="term" value="F:sigma factor antagonist activity"/>
    <property type="evidence" value="ECO:0007669"/>
    <property type="project" value="TreeGrafter"/>
</dbReference>
<proteinExistence type="predicted"/>
<feature type="domain" description="FecR protein" evidence="2">
    <location>
        <begin position="120"/>
        <end position="212"/>
    </location>
</feature>
<dbReference type="Pfam" id="PF04773">
    <property type="entry name" value="FecR"/>
    <property type="match status" value="1"/>
</dbReference>
<protein>
    <submittedName>
        <fullName evidence="4">FecR domain-containing protein</fullName>
    </submittedName>
</protein>
<evidence type="ECO:0000313" key="5">
    <source>
        <dbReference type="Proteomes" id="UP001141619"/>
    </source>
</evidence>
<dbReference type="InterPro" id="IPR012373">
    <property type="entry name" value="Ferrdict_sens_TM"/>
</dbReference>
<dbReference type="InterPro" id="IPR032623">
    <property type="entry name" value="FecR_N"/>
</dbReference>
<gene>
    <name evidence="4" type="ORF">NYP16_06880</name>
</gene>
<dbReference type="Gene3D" id="2.60.120.1440">
    <property type="match status" value="1"/>
</dbReference>
<keyword evidence="1" id="KW-0812">Transmembrane</keyword>
<evidence type="ECO:0000259" key="3">
    <source>
        <dbReference type="Pfam" id="PF16220"/>
    </source>
</evidence>
<dbReference type="PANTHER" id="PTHR30273">
    <property type="entry name" value="PERIPLASMIC SIGNAL SENSOR AND SIGMA FACTOR ACTIVATOR FECR-RELATED"/>
    <property type="match status" value="1"/>
</dbReference>
<keyword evidence="1" id="KW-1133">Transmembrane helix</keyword>
<dbReference type="RefSeq" id="WP_274943375.1">
    <property type="nucleotide sequence ID" value="NZ_JANWOI010000002.1"/>
</dbReference>
<feature type="domain" description="FecR N-terminal" evidence="3">
    <location>
        <begin position="13"/>
        <end position="53"/>
    </location>
</feature>
<reference evidence="4" key="1">
    <citation type="submission" date="2022-08" db="EMBL/GenBank/DDBJ databases">
        <authorList>
            <person name="Vandamme P."/>
            <person name="Hettiarachchi A."/>
            <person name="Peeters C."/>
            <person name="Cnockaert M."/>
            <person name="Carlier A."/>
        </authorList>
    </citation>
    <scope>NUCLEOTIDE SEQUENCE</scope>
    <source>
        <strain evidence="4">LMG 31809</strain>
    </source>
</reference>
<dbReference type="PIRSF" id="PIRSF018266">
    <property type="entry name" value="FecR"/>
    <property type="match status" value="1"/>
</dbReference>
<comment type="caution">
    <text evidence="4">The sequence shown here is derived from an EMBL/GenBank/DDBJ whole genome shotgun (WGS) entry which is preliminary data.</text>
</comment>
<evidence type="ECO:0000256" key="1">
    <source>
        <dbReference type="SAM" id="Phobius"/>
    </source>
</evidence>
<keyword evidence="5" id="KW-1185">Reference proteome</keyword>
<dbReference type="PANTHER" id="PTHR30273:SF2">
    <property type="entry name" value="PROTEIN FECR"/>
    <property type="match status" value="1"/>
</dbReference>
<accession>A0A9X3TXV1</accession>
<organism evidence="4 5">
    <name type="scientific">Govanella unica</name>
    <dbReference type="NCBI Taxonomy" id="2975056"/>
    <lineage>
        <taxon>Bacteria</taxon>
        <taxon>Pseudomonadati</taxon>
        <taxon>Pseudomonadota</taxon>
        <taxon>Alphaproteobacteria</taxon>
        <taxon>Emcibacterales</taxon>
        <taxon>Govanellaceae</taxon>
        <taxon>Govanella</taxon>
    </lineage>
</organism>
<evidence type="ECO:0000313" key="4">
    <source>
        <dbReference type="EMBL" id="MDA5193677.1"/>
    </source>
</evidence>
<reference evidence="4" key="2">
    <citation type="journal article" date="2023" name="Syst. Appl. Microbiol.">
        <title>Govania unica gen. nov., sp. nov., a rare biosphere bacterium that represents a novel family in the class Alphaproteobacteria.</title>
        <authorList>
            <person name="Vandamme P."/>
            <person name="Peeters C."/>
            <person name="Hettiarachchi A."/>
            <person name="Cnockaert M."/>
            <person name="Carlier A."/>
        </authorList>
    </citation>
    <scope>NUCLEOTIDE SEQUENCE</scope>
    <source>
        <strain evidence="4">LMG 31809</strain>
    </source>
</reference>
<dbReference type="EMBL" id="JANWOI010000002">
    <property type="protein sequence ID" value="MDA5193677.1"/>
    <property type="molecule type" value="Genomic_DNA"/>
</dbReference>
<keyword evidence="1" id="KW-0472">Membrane</keyword>